<organism evidence="2 3">
    <name type="scientific">Diatrype stigma</name>
    <dbReference type="NCBI Taxonomy" id="117547"/>
    <lineage>
        <taxon>Eukaryota</taxon>
        <taxon>Fungi</taxon>
        <taxon>Dikarya</taxon>
        <taxon>Ascomycota</taxon>
        <taxon>Pezizomycotina</taxon>
        <taxon>Sordariomycetes</taxon>
        <taxon>Xylariomycetidae</taxon>
        <taxon>Xylariales</taxon>
        <taxon>Diatrypaceae</taxon>
        <taxon>Diatrype</taxon>
    </lineage>
</organism>
<proteinExistence type="predicted"/>
<reference evidence="2 3" key="1">
    <citation type="submission" date="2024-02" db="EMBL/GenBank/DDBJ databases">
        <title>De novo assembly and annotation of 12 fungi associated with fruit tree decline syndrome in Ontario, Canada.</title>
        <authorList>
            <person name="Sulman M."/>
            <person name="Ellouze W."/>
            <person name="Ilyukhin E."/>
        </authorList>
    </citation>
    <scope>NUCLEOTIDE SEQUENCE [LARGE SCALE GENOMIC DNA]</scope>
    <source>
        <strain evidence="2 3">M11/M66-122</strain>
    </source>
</reference>
<dbReference type="Proteomes" id="UP001320420">
    <property type="component" value="Unassembled WGS sequence"/>
</dbReference>
<dbReference type="PANTHER" id="PTHR12459:SF19">
    <property type="entry name" value="TRANSMEMBRANE PROTEIN 135 N-TERMINAL DOMAIN-CONTAINING PROTEIN"/>
    <property type="match status" value="1"/>
</dbReference>
<feature type="region of interest" description="Disordered" evidence="1">
    <location>
        <begin position="85"/>
        <end position="120"/>
    </location>
</feature>
<protein>
    <recommendedName>
        <fullName evidence="4">Transmembrane protein 135 N-terminal domain-containing protein</fullName>
    </recommendedName>
</protein>
<evidence type="ECO:0008006" key="4">
    <source>
        <dbReference type="Google" id="ProtNLM"/>
    </source>
</evidence>
<comment type="caution">
    <text evidence="2">The sequence shown here is derived from an EMBL/GenBank/DDBJ whole genome shotgun (WGS) entry which is preliminary data.</text>
</comment>
<feature type="compositionally biased region" description="Acidic residues" evidence="1">
    <location>
        <begin position="553"/>
        <end position="575"/>
    </location>
</feature>
<keyword evidence="3" id="KW-1185">Reference proteome</keyword>
<dbReference type="PANTHER" id="PTHR12459">
    <property type="entry name" value="TRANSMEMBRANE PROTEIN 135-RELATED"/>
    <property type="match status" value="1"/>
</dbReference>
<evidence type="ECO:0000313" key="3">
    <source>
        <dbReference type="Proteomes" id="UP001320420"/>
    </source>
</evidence>
<feature type="region of interest" description="Disordered" evidence="1">
    <location>
        <begin position="550"/>
        <end position="583"/>
    </location>
</feature>
<evidence type="ECO:0000256" key="1">
    <source>
        <dbReference type="SAM" id="MobiDB-lite"/>
    </source>
</evidence>
<dbReference type="EMBL" id="JAKJXP020000094">
    <property type="protein sequence ID" value="KAK7747070.1"/>
    <property type="molecule type" value="Genomic_DNA"/>
</dbReference>
<evidence type="ECO:0000313" key="2">
    <source>
        <dbReference type="EMBL" id="KAK7747070.1"/>
    </source>
</evidence>
<dbReference type="InterPro" id="IPR026749">
    <property type="entry name" value="Tmem135"/>
</dbReference>
<gene>
    <name evidence="2" type="ORF">SLS62_009226</name>
</gene>
<sequence>MASEAGPSRLPALSPLDIPGSNVVSRPRAGSKSKSKAAVDPILRNALRYTISAREYEKLHRYVLSKSRVLKKRMPTVNAVETYMEGTSSRRGSVTRRDVPKGKGKEKDIAEEPNRKGGDTFNARTIRHALRVFIATGLGMQTYEVAMARLKGSKDASGTKKREPFYKSTTLRLSVSLSTILLLYRLLFRFLHRLRAHLLDPSAAPFRNRNPRTSQTLTSPYAPAVGASLAGLAFGIYPSRQLRVSVAIYAMFRALEFGWNLLEDEGEIWGWKTRAGGRGLVKRERPWWWGSWLLQPFALGQLLHATVFDRECAPPGIVDFFWKSTSSYLHNAPDDLPSGIRWPSPSDVVDNLAQMAKLNWPCATLHPSDPSCLRTYVTFWARSFPHIGRTLLLFYSVLMLPRFRELYHAPMQLVGRLLARVLRVSAFATGAISTAWASFCFFQAWLPRAVARLVPTQRVFLGGFLAGLWAFLDRAQGRPAFLYSARASVDSLWKVGVKRRWWRAMRGGDVWIFVAALAVTGAVYERDARAVREAGWRKGVSWVRGTGFRDWGLEEDDEEDEGEGEGEGDGEVGVDEDAKVHLE</sequence>
<accession>A0AAN9UIF1</accession>
<feature type="compositionally biased region" description="Basic and acidic residues" evidence="1">
    <location>
        <begin position="95"/>
        <end position="118"/>
    </location>
</feature>
<dbReference type="AlphaFoldDB" id="A0AAN9UIF1"/>
<feature type="region of interest" description="Disordered" evidence="1">
    <location>
        <begin position="1"/>
        <end position="37"/>
    </location>
</feature>
<name>A0AAN9UIF1_9PEZI</name>